<dbReference type="OrthoDB" id="9816434at2"/>
<evidence type="ECO:0000313" key="4">
    <source>
        <dbReference type="EMBL" id="KPL89222.1"/>
    </source>
</evidence>
<keyword evidence="1" id="KW-0472">Membrane</keyword>
<dbReference type="InterPro" id="IPR008984">
    <property type="entry name" value="SMAD_FHA_dom_sf"/>
</dbReference>
<accession>A0A0M8K6P4</accession>
<evidence type="ECO:0000313" key="5">
    <source>
        <dbReference type="Proteomes" id="UP000037784"/>
    </source>
</evidence>
<dbReference type="EMBL" id="LGKN01000003">
    <property type="protein sequence ID" value="KPL89222.1"/>
    <property type="molecule type" value="Genomic_DNA"/>
</dbReference>
<keyword evidence="1" id="KW-1133">Transmembrane helix</keyword>
<dbReference type="STRING" id="872965.SE16_01605"/>
<feature type="domain" description="FHA" evidence="2">
    <location>
        <begin position="78"/>
        <end position="127"/>
    </location>
</feature>
<dbReference type="SMART" id="SM00240">
    <property type="entry name" value="FHA"/>
    <property type="match status" value="1"/>
</dbReference>
<dbReference type="RefSeq" id="WP_054492795.1">
    <property type="nucleotide sequence ID" value="NZ_BBZA01000089.1"/>
</dbReference>
<dbReference type="AlphaFoldDB" id="A0A0M8K6P4"/>
<dbReference type="InParanoid" id="A0A0M8K6P4"/>
<dbReference type="Pfam" id="PF00498">
    <property type="entry name" value="FHA"/>
    <property type="match status" value="1"/>
</dbReference>
<dbReference type="InterPro" id="IPR050923">
    <property type="entry name" value="Cell_Proc_Reg/RNA_Proc"/>
</dbReference>
<dbReference type="InterPro" id="IPR000253">
    <property type="entry name" value="FHA_dom"/>
</dbReference>
<reference evidence="5" key="3">
    <citation type="submission" date="2015-08" db="EMBL/GenBank/DDBJ databases">
        <title>Draft Genome Sequence of a Heterotrophic Facultative Anaerobic Bacterium Ardenticatena maritima Strain 110S.</title>
        <authorList>
            <person name="Kawaichi S."/>
            <person name="Yoshida T."/>
            <person name="Sako Y."/>
            <person name="Nakamura R."/>
        </authorList>
    </citation>
    <scope>NUCLEOTIDE SEQUENCE [LARGE SCALE GENOMIC DNA]</scope>
    <source>
        <strain evidence="5">110S</strain>
    </source>
</reference>
<comment type="caution">
    <text evidence="3">The sequence shown here is derived from an EMBL/GenBank/DDBJ whole genome shotgun (WGS) entry which is preliminary data.</text>
</comment>
<dbReference type="Proteomes" id="UP000037784">
    <property type="component" value="Unassembled WGS sequence"/>
</dbReference>
<evidence type="ECO:0000259" key="2">
    <source>
        <dbReference type="PROSITE" id="PS50006"/>
    </source>
</evidence>
<dbReference type="PANTHER" id="PTHR23308">
    <property type="entry name" value="NUCLEAR INHIBITOR OF PROTEIN PHOSPHATASE-1"/>
    <property type="match status" value="1"/>
</dbReference>
<organism evidence="3 5">
    <name type="scientific">Ardenticatena maritima</name>
    <dbReference type="NCBI Taxonomy" id="872965"/>
    <lineage>
        <taxon>Bacteria</taxon>
        <taxon>Bacillati</taxon>
        <taxon>Chloroflexota</taxon>
        <taxon>Ardenticatenia</taxon>
        <taxon>Ardenticatenales</taxon>
        <taxon>Ardenticatenaceae</taxon>
        <taxon>Ardenticatena</taxon>
    </lineage>
</organism>
<dbReference type="Gene3D" id="2.60.200.20">
    <property type="match status" value="1"/>
</dbReference>
<protein>
    <recommendedName>
        <fullName evidence="2">FHA domain-containing protein</fullName>
    </recommendedName>
</protein>
<proteinExistence type="predicted"/>
<dbReference type="Proteomes" id="UP000050502">
    <property type="component" value="Unassembled WGS sequence"/>
</dbReference>
<evidence type="ECO:0000313" key="6">
    <source>
        <dbReference type="Proteomes" id="UP000050502"/>
    </source>
</evidence>
<gene>
    <name evidence="3" type="ORF">ARMA_1336</name>
    <name evidence="4" type="ORF">SE16_01605</name>
</gene>
<dbReference type="SUPFAM" id="SSF49879">
    <property type="entry name" value="SMAD/FHA domain"/>
    <property type="match status" value="1"/>
</dbReference>
<dbReference type="EMBL" id="BBZA01000089">
    <property type="protein sequence ID" value="GAP62913.1"/>
    <property type="molecule type" value="Genomic_DNA"/>
</dbReference>
<name>A0A0M8K6P4_9CHLR</name>
<dbReference type="CDD" id="cd00060">
    <property type="entry name" value="FHA"/>
    <property type="match status" value="1"/>
</dbReference>
<evidence type="ECO:0000256" key="1">
    <source>
        <dbReference type="SAM" id="Phobius"/>
    </source>
</evidence>
<evidence type="ECO:0000313" key="3">
    <source>
        <dbReference type="EMBL" id="GAP62913.1"/>
    </source>
</evidence>
<sequence length="152" mass="16775">MATEAFTLTIFIVRIGLALLLYAFLFAVAQLVWRDVKQSAQGETIPAAPRQQSALLEVIEGEEANLIEGQRFAVHTITTIGRDLSNDVVVPDTYVSAEHARIQFREGRWWIEDLGATNPTRLNGRPLSANTPAPLDSGDLVQVGRAIFKFRG</sequence>
<reference evidence="3 5" key="1">
    <citation type="journal article" date="2015" name="Genome Announc.">
        <title>Draft Genome Sequence of a Heterotrophic Facultative Anaerobic Thermophilic Bacterium, Ardenticatena maritima Strain 110ST.</title>
        <authorList>
            <person name="Kawaichi S."/>
            <person name="Yoshida T."/>
            <person name="Sako Y."/>
            <person name="Nakamura R."/>
        </authorList>
    </citation>
    <scope>NUCLEOTIDE SEQUENCE [LARGE SCALE GENOMIC DNA]</scope>
    <source>
        <strain evidence="3 5">110S</strain>
    </source>
</reference>
<reference evidence="4 6" key="2">
    <citation type="submission" date="2015-07" db="EMBL/GenBank/DDBJ databases">
        <title>Whole genome sequence of Ardenticatena maritima DSM 23922.</title>
        <authorList>
            <person name="Hemp J."/>
            <person name="Ward L.M."/>
            <person name="Pace L.A."/>
            <person name="Fischer W.W."/>
        </authorList>
    </citation>
    <scope>NUCLEOTIDE SEQUENCE [LARGE SCALE GENOMIC DNA]</scope>
    <source>
        <strain evidence="4 6">110S</strain>
    </source>
</reference>
<keyword evidence="1" id="KW-0812">Transmembrane</keyword>
<feature type="transmembrane region" description="Helical" evidence="1">
    <location>
        <begin position="6"/>
        <end position="29"/>
    </location>
</feature>
<dbReference type="PROSITE" id="PS50006">
    <property type="entry name" value="FHA_DOMAIN"/>
    <property type="match status" value="1"/>
</dbReference>
<keyword evidence="5" id="KW-1185">Reference proteome</keyword>